<dbReference type="EMBL" id="UOEO01000073">
    <property type="protein sequence ID" value="VAW17494.1"/>
    <property type="molecule type" value="Genomic_DNA"/>
</dbReference>
<evidence type="ECO:0000256" key="5">
    <source>
        <dbReference type="SAM" id="Phobius"/>
    </source>
</evidence>
<sequence>MSSRPYIRRVSRYGWWLKHPRYIRYMAREASCIFIGAYSVVITVGLWRLSQGQAAWNNFLAAVQSPLGISFHLLAFAFALYHSITWFNVTPKAMPVQIGQKQLPGGIIVAAHYIVWALVSALVFYLAGAL</sequence>
<reference evidence="6" key="1">
    <citation type="submission" date="2018-06" db="EMBL/GenBank/DDBJ databases">
        <authorList>
            <person name="Zhirakovskaya E."/>
        </authorList>
    </citation>
    <scope>NUCLEOTIDE SEQUENCE</scope>
</reference>
<evidence type="ECO:0000256" key="3">
    <source>
        <dbReference type="ARBA" id="ARBA00022989"/>
    </source>
</evidence>
<dbReference type="GO" id="GO:0016020">
    <property type="term" value="C:membrane"/>
    <property type="evidence" value="ECO:0007669"/>
    <property type="project" value="InterPro"/>
</dbReference>
<dbReference type="Pfam" id="PF02300">
    <property type="entry name" value="Fumarate_red_C"/>
    <property type="match status" value="1"/>
</dbReference>
<keyword evidence="2 5" id="KW-0812">Transmembrane</keyword>
<dbReference type="Gene3D" id="1.20.1300.10">
    <property type="entry name" value="Fumarate reductase/succinate dehydrogenase, transmembrane subunit"/>
    <property type="match status" value="1"/>
</dbReference>
<evidence type="ECO:0000256" key="1">
    <source>
        <dbReference type="ARBA" id="ARBA00022475"/>
    </source>
</evidence>
<dbReference type="InterPro" id="IPR003510">
    <property type="entry name" value="Fumarate_red_C"/>
</dbReference>
<gene>
    <name evidence="6" type="ORF">MNBD_ALPHA12-1818</name>
</gene>
<feature type="transmembrane region" description="Helical" evidence="5">
    <location>
        <begin position="69"/>
        <end position="87"/>
    </location>
</feature>
<dbReference type="AlphaFoldDB" id="A0A3B0U9V6"/>
<name>A0A3B0U9V6_9ZZZZ</name>
<protein>
    <submittedName>
        <fullName evidence="6">Fumarate reductase subunit C</fullName>
    </submittedName>
</protein>
<evidence type="ECO:0000256" key="4">
    <source>
        <dbReference type="ARBA" id="ARBA00023136"/>
    </source>
</evidence>
<accession>A0A3B0U9V6</accession>
<organism evidence="6">
    <name type="scientific">hydrothermal vent metagenome</name>
    <dbReference type="NCBI Taxonomy" id="652676"/>
    <lineage>
        <taxon>unclassified sequences</taxon>
        <taxon>metagenomes</taxon>
        <taxon>ecological metagenomes</taxon>
    </lineage>
</organism>
<evidence type="ECO:0000313" key="6">
    <source>
        <dbReference type="EMBL" id="VAW17494.1"/>
    </source>
</evidence>
<keyword evidence="1" id="KW-1003">Cell membrane</keyword>
<feature type="transmembrane region" description="Helical" evidence="5">
    <location>
        <begin position="30"/>
        <end position="49"/>
    </location>
</feature>
<feature type="transmembrane region" description="Helical" evidence="5">
    <location>
        <begin position="107"/>
        <end position="127"/>
    </location>
</feature>
<dbReference type="InterPro" id="IPR034804">
    <property type="entry name" value="SQR/QFR_C/D"/>
</dbReference>
<keyword evidence="3 5" id="KW-1133">Transmembrane helix</keyword>
<dbReference type="SUPFAM" id="SSF81343">
    <property type="entry name" value="Fumarate reductase respiratory complex transmembrane subunits"/>
    <property type="match status" value="1"/>
</dbReference>
<proteinExistence type="predicted"/>
<keyword evidence="4 5" id="KW-0472">Membrane</keyword>
<evidence type="ECO:0000256" key="2">
    <source>
        <dbReference type="ARBA" id="ARBA00022692"/>
    </source>
</evidence>